<name>A0A1J9QTQ2_9EURO</name>
<sequence length="229" mass="26692">MCPEQDLKARLWNLLRQVQQSQTRRAIRTFILSTLSVAIIPSSRRWYTVEELAPHTLSWRMCSIVTLTLKRIEAIRLRSYMKDHEGYQGQIQVLSFFLRSWRRCMQLNPNRGGQYTPTHRYGKALANLLEDHSRLRNAILANLQDPPMATLIAGFHPVYEAAFDLVAEVSNLISRFRQLNEDGTIRNFPLLYEQGSAIVSYLIIWHRCFLYFHGHGAGMVPIPRRPERL</sequence>
<dbReference type="EMBL" id="LGTZ01000752">
    <property type="protein sequence ID" value="OJD23603.1"/>
    <property type="molecule type" value="Genomic_DNA"/>
</dbReference>
<accession>A0A1J9QTQ2</accession>
<dbReference type="AlphaFoldDB" id="A0A1J9QTQ2"/>
<proteinExistence type="predicted"/>
<organism evidence="1 2">
    <name type="scientific">Blastomyces percursus</name>
    <dbReference type="NCBI Taxonomy" id="1658174"/>
    <lineage>
        <taxon>Eukaryota</taxon>
        <taxon>Fungi</taxon>
        <taxon>Dikarya</taxon>
        <taxon>Ascomycota</taxon>
        <taxon>Pezizomycotina</taxon>
        <taxon>Eurotiomycetes</taxon>
        <taxon>Eurotiomycetidae</taxon>
        <taxon>Onygenales</taxon>
        <taxon>Ajellomycetaceae</taxon>
        <taxon>Blastomyces</taxon>
    </lineage>
</organism>
<reference evidence="1 2" key="1">
    <citation type="submission" date="2015-08" db="EMBL/GenBank/DDBJ databases">
        <title>Emmonsia species relationships and genome sequence.</title>
        <authorList>
            <person name="Cuomo C.A."/>
            <person name="Schwartz I.S."/>
            <person name="Kenyon C."/>
            <person name="De Hoog G.S."/>
            <person name="Govender N.P."/>
            <person name="Botha A."/>
            <person name="Moreno L."/>
            <person name="De Vries M."/>
            <person name="Munoz J.F."/>
            <person name="Stielow J.B."/>
        </authorList>
    </citation>
    <scope>NUCLEOTIDE SEQUENCE [LARGE SCALE GENOMIC DNA]</scope>
    <source>
        <strain evidence="1 2">EI222</strain>
    </source>
</reference>
<keyword evidence="2" id="KW-1185">Reference proteome</keyword>
<evidence type="ECO:0000313" key="1">
    <source>
        <dbReference type="EMBL" id="OJD23603.1"/>
    </source>
</evidence>
<dbReference type="VEuPathDB" id="FungiDB:ACJ73_05039"/>
<protein>
    <submittedName>
        <fullName evidence="1">Uncharacterized protein</fullName>
    </submittedName>
</protein>
<gene>
    <name evidence="1" type="ORF">ACJ73_05039</name>
</gene>
<dbReference type="Proteomes" id="UP000242791">
    <property type="component" value="Unassembled WGS sequence"/>
</dbReference>
<evidence type="ECO:0000313" key="2">
    <source>
        <dbReference type="Proteomes" id="UP000242791"/>
    </source>
</evidence>
<comment type="caution">
    <text evidence="1">The sequence shown here is derived from an EMBL/GenBank/DDBJ whole genome shotgun (WGS) entry which is preliminary data.</text>
</comment>